<dbReference type="Proteomes" id="UP000258309">
    <property type="component" value="Unassembled WGS sequence"/>
</dbReference>
<dbReference type="Gene3D" id="3.90.226.10">
    <property type="entry name" value="2-enoyl-CoA Hydratase, Chain A, domain 1"/>
    <property type="match status" value="1"/>
</dbReference>
<dbReference type="EMBL" id="NCSJ02000035">
    <property type="protein sequence ID" value="RFU33439.1"/>
    <property type="molecule type" value="Genomic_DNA"/>
</dbReference>
<dbReference type="CDD" id="cd06558">
    <property type="entry name" value="crotonase-like"/>
    <property type="match status" value="1"/>
</dbReference>
<dbReference type="AlphaFoldDB" id="A0A3E2HJ64"/>
<dbReference type="PROSITE" id="PS00166">
    <property type="entry name" value="ENOYL_COA_HYDRATASE"/>
    <property type="match status" value="1"/>
</dbReference>
<dbReference type="STRING" id="5539.A0A3E2HJ64"/>
<dbReference type="InterPro" id="IPR018376">
    <property type="entry name" value="Enoyl-CoA_hyd/isom_CS"/>
</dbReference>
<dbReference type="GO" id="GO:0003824">
    <property type="term" value="F:catalytic activity"/>
    <property type="evidence" value="ECO:0007669"/>
    <property type="project" value="InterPro"/>
</dbReference>
<evidence type="ECO:0008006" key="5">
    <source>
        <dbReference type="Google" id="ProtNLM"/>
    </source>
</evidence>
<evidence type="ECO:0000313" key="4">
    <source>
        <dbReference type="Proteomes" id="UP000258309"/>
    </source>
</evidence>
<dbReference type="InterPro" id="IPR029045">
    <property type="entry name" value="ClpP/crotonase-like_dom_sf"/>
</dbReference>
<dbReference type="Pfam" id="PF00378">
    <property type="entry name" value="ECH_1"/>
    <property type="match status" value="1"/>
</dbReference>
<name>A0A3E2HJ64_SCYLI</name>
<dbReference type="SUPFAM" id="SSF52096">
    <property type="entry name" value="ClpP/crotonase"/>
    <property type="match status" value="1"/>
</dbReference>
<gene>
    <name evidence="3" type="ORF">B7463_g2876</name>
</gene>
<proteinExistence type="inferred from homology"/>
<evidence type="ECO:0000256" key="2">
    <source>
        <dbReference type="RuleBase" id="RU003707"/>
    </source>
</evidence>
<dbReference type="PANTHER" id="PTHR11941">
    <property type="entry name" value="ENOYL-COA HYDRATASE-RELATED"/>
    <property type="match status" value="1"/>
</dbReference>
<dbReference type="GO" id="GO:0006635">
    <property type="term" value="P:fatty acid beta-oxidation"/>
    <property type="evidence" value="ECO:0007669"/>
    <property type="project" value="TreeGrafter"/>
</dbReference>
<organism evidence="3 4">
    <name type="scientific">Scytalidium lignicola</name>
    <name type="common">Hyphomycete</name>
    <dbReference type="NCBI Taxonomy" id="5539"/>
    <lineage>
        <taxon>Eukaryota</taxon>
        <taxon>Fungi</taxon>
        <taxon>Dikarya</taxon>
        <taxon>Ascomycota</taxon>
        <taxon>Pezizomycotina</taxon>
        <taxon>Leotiomycetes</taxon>
        <taxon>Leotiomycetes incertae sedis</taxon>
        <taxon>Scytalidium</taxon>
    </lineage>
</organism>
<evidence type="ECO:0000313" key="3">
    <source>
        <dbReference type="EMBL" id="RFU33439.1"/>
    </source>
</evidence>
<comment type="similarity">
    <text evidence="1 2">Belongs to the enoyl-CoA hydratase/isomerase family.</text>
</comment>
<dbReference type="OrthoDB" id="410701at2759"/>
<dbReference type="InterPro" id="IPR001753">
    <property type="entry name" value="Enoyl-CoA_hydra/iso"/>
</dbReference>
<feature type="non-terminal residue" evidence="3">
    <location>
        <position position="281"/>
    </location>
</feature>
<feature type="non-terminal residue" evidence="3">
    <location>
        <position position="1"/>
    </location>
</feature>
<protein>
    <recommendedName>
        <fullName evidence="5">Enoyl-CoA hydratase</fullName>
    </recommendedName>
</protein>
<reference evidence="3 4" key="1">
    <citation type="submission" date="2018-05" db="EMBL/GenBank/DDBJ databases">
        <title>Draft genome sequence of Scytalidium lignicola DSM 105466, a ubiquitous saprotrophic fungus.</title>
        <authorList>
            <person name="Buettner E."/>
            <person name="Gebauer A.M."/>
            <person name="Hofrichter M."/>
            <person name="Liers C."/>
            <person name="Kellner H."/>
        </authorList>
    </citation>
    <scope>NUCLEOTIDE SEQUENCE [LARGE SCALE GENOMIC DNA]</scope>
    <source>
        <strain evidence="3 4">DSM 105466</strain>
    </source>
</reference>
<accession>A0A3E2HJ64</accession>
<evidence type="ECO:0000256" key="1">
    <source>
        <dbReference type="ARBA" id="ARBA00005254"/>
    </source>
</evidence>
<keyword evidence="4" id="KW-1185">Reference proteome</keyword>
<comment type="caution">
    <text evidence="3">The sequence shown here is derived from an EMBL/GenBank/DDBJ whole genome shotgun (WGS) entry which is preliminary data.</text>
</comment>
<dbReference type="PANTHER" id="PTHR11941:SF54">
    <property type="entry name" value="ENOYL-COA HYDRATASE, MITOCHONDRIAL"/>
    <property type="match status" value="1"/>
</dbReference>
<sequence>MGFNTITTIQEGAVLKATINDGDINVLNWKMMSDLNELLDQIKDDSTIKVLVFYSSIKEFFIAHLDLMPRSESTLPEMHPDYPTLGYFFGLMYKLSVLPIATIAVMNGRCRGGGNDLAMECDMRFGTKDNTILMAPEVVVGLFSAGGGGRRMVEVMGTGKAYEFLYSGTDVDAVTAEKCGWINQAFDNEEDMTKHVDKLSNRIGKFNLSALNATKACIRSIGRPLEGFEVDFKAFVELIKRPEVGQRIGEALTVVKGGTYCEEELNLGESLMPQFFSKSSS</sequence>